<feature type="transmembrane region" description="Helical" evidence="7">
    <location>
        <begin position="137"/>
        <end position="163"/>
    </location>
</feature>
<comment type="subcellular location">
    <subcellularLocation>
        <location evidence="1">Membrane</location>
        <topology evidence="1">Multi-pass membrane protein</topology>
    </subcellularLocation>
</comment>
<dbReference type="PANTHER" id="PTHR33048:SF129">
    <property type="entry name" value="INTEGRAL MEMBRANE PROTEIN-RELATED"/>
    <property type="match status" value="1"/>
</dbReference>
<dbReference type="Pfam" id="PF20684">
    <property type="entry name" value="Fung_rhodopsin"/>
    <property type="match status" value="1"/>
</dbReference>
<comment type="caution">
    <text evidence="9">The sequence shown here is derived from an EMBL/GenBank/DDBJ whole genome shotgun (WGS) entry which is preliminary data.</text>
</comment>
<evidence type="ECO:0000256" key="4">
    <source>
        <dbReference type="ARBA" id="ARBA00023136"/>
    </source>
</evidence>
<evidence type="ECO:0000313" key="9">
    <source>
        <dbReference type="EMBL" id="OQE04842.1"/>
    </source>
</evidence>
<evidence type="ECO:0000256" key="2">
    <source>
        <dbReference type="ARBA" id="ARBA00022692"/>
    </source>
</evidence>
<sequence>MTSSEYSAVFLAEDRRQPAIIGMAVVTTLSLVVVLVRLYARGYLIRELGWDDLTIVIAQIVSWIVLGLSVVVFHYGSGQHLAALMKNPETLVHMYKWLVGAQLVYMFNLWLCRISGITFYARLNQMPRFILYLRMSFAFVTVVFVAQTLIVALQCVPLAALWGGEEGKCMGSVTVFISTSVLTIVCDLLVLLLPMHIVFSLQAKLARKLALALVLCVGVFAVVTSILRMISMIVALQHPDDATWYFSVVMAWSTAEISAAIIALSLPALRALFGFWNRNRSTNHSSSNETTTIGLQFIPRSRQQPILDGDDGHDGHDTHDGHAEHDTHETTFDVD</sequence>
<reference evidence="10" key="1">
    <citation type="journal article" date="2017" name="Nat. Microbiol.">
        <title>Global analysis of biosynthetic gene clusters reveals vast potential of secondary metabolite production in Penicillium species.</title>
        <authorList>
            <person name="Nielsen J.C."/>
            <person name="Grijseels S."/>
            <person name="Prigent S."/>
            <person name="Ji B."/>
            <person name="Dainat J."/>
            <person name="Nielsen K.F."/>
            <person name="Frisvad J.C."/>
            <person name="Workman M."/>
            <person name="Nielsen J."/>
        </authorList>
    </citation>
    <scope>NUCLEOTIDE SEQUENCE [LARGE SCALE GENOMIC DNA]</scope>
    <source>
        <strain evidence="10">IBT 29486</strain>
    </source>
</reference>
<dbReference type="GO" id="GO:0016020">
    <property type="term" value="C:membrane"/>
    <property type="evidence" value="ECO:0007669"/>
    <property type="project" value="UniProtKB-SubCell"/>
</dbReference>
<keyword evidence="3 7" id="KW-1133">Transmembrane helix</keyword>
<dbReference type="InterPro" id="IPR052337">
    <property type="entry name" value="SAT4-like"/>
</dbReference>
<feature type="domain" description="Rhodopsin" evidence="8">
    <location>
        <begin position="36"/>
        <end position="273"/>
    </location>
</feature>
<organism evidence="9 10">
    <name type="scientific">Penicillium vulpinum</name>
    <dbReference type="NCBI Taxonomy" id="29845"/>
    <lineage>
        <taxon>Eukaryota</taxon>
        <taxon>Fungi</taxon>
        <taxon>Dikarya</taxon>
        <taxon>Ascomycota</taxon>
        <taxon>Pezizomycotina</taxon>
        <taxon>Eurotiomycetes</taxon>
        <taxon>Eurotiomycetidae</taxon>
        <taxon>Eurotiales</taxon>
        <taxon>Aspergillaceae</taxon>
        <taxon>Penicillium</taxon>
    </lineage>
</organism>
<dbReference type="AlphaFoldDB" id="A0A1V6RST6"/>
<feature type="transmembrane region" description="Helical" evidence="7">
    <location>
        <begin position="20"/>
        <end position="40"/>
    </location>
</feature>
<proteinExistence type="inferred from homology"/>
<evidence type="ECO:0000313" key="10">
    <source>
        <dbReference type="Proteomes" id="UP000191518"/>
    </source>
</evidence>
<feature type="region of interest" description="Disordered" evidence="6">
    <location>
        <begin position="306"/>
        <end position="335"/>
    </location>
</feature>
<dbReference type="EMBL" id="MDYP01000029">
    <property type="protein sequence ID" value="OQE04842.1"/>
    <property type="molecule type" value="Genomic_DNA"/>
</dbReference>
<dbReference type="PANTHER" id="PTHR33048">
    <property type="entry name" value="PTH11-LIKE INTEGRAL MEMBRANE PROTEIN (AFU_ORTHOLOGUE AFUA_5G11245)"/>
    <property type="match status" value="1"/>
</dbReference>
<protein>
    <recommendedName>
        <fullName evidence="8">Rhodopsin domain-containing protein</fullName>
    </recommendedName>
</protein>
<gene>
    <name evidence="9" type="ORF">PENVUL_c029G07370</name>
</gene>
<feature type="transmembrane region" description="Helical" evidence="7">
    <location>
        <begin position="52"/>
        <end position="75"/>
    </location>
</feature>
<feature type="transmembrane region" description="Helical" evidence="7">
    <location>
        <begin position="211"/>
        <end position="236"/>
    </location>
</feature>
<accession>A0A1V6RST6</accession>
<dbReference type="InterPro" id="IPR049326">
    <property type="entry name" value="Rhodopsin_dom_fungi"/>
</dbReference>
<keyword evidence="2 7" id="KW-0812">Transmembrane</keyword>
<feature type="transmembrane region" description="Helical" evidence="7">
    <location>
        <begin position="242"/>
        <end position="269"/>
    </location>
</feature>
<evidence type="ECO:0000256" key="7">
    <source>
        <dbReference type="SAM" id="Phobius"/>
    </source>
</evidence>
<evidence type="ECO:0000256" key="3">
    <source>
        <dbReference type="ARBA" id="ARBA00022989"/>
    </source>
</evidence>
<feature type="transmembrane region" description="Helical" evidence="7">
    <location>
        <begin position="175"/>
        <end position="199"/>
    </location>
</feature>
<keyword evidence="4 7" id="KW-0472">Membrane</keyword>
<evidence type="ECO:0000256" key="1">
    <source>
        <dbReference type="ARBA" id="ARBA00004141"/>
    </source>
</evidence>
<dbReference type="Proteomes" id="UP000191518">
    <property type="component" value="Unassembled WGS sequence"/>
</dbReference>
<keyword evidence="10" id="KW-1185">Reference proteome</keyword>
<name>A0A1V6RST6_9EURO</name>
<evidence type="ECO:0000259" key="8">
    <source>
        <dbReference type="Pfam" id="PF20684"/>
    </source>
</evidence>
<feature type="transmembrane region" description="Helical" evidence="7">
    <location>
        <begin position="95"/>
        <end position="116"/>
    </location>
</feature>
<evidence type="ECO:0000256" key="6">
    <source>
        <dbReference type="SAM" id="MobiDB-lite"/>
    </source>
</evidence>
<feature type="compositionally biased region" description="Basic and acidic residues" evidence="6">
    <location>
        <begin position="310"/>
        <end position="335"/>
    </location>
</feature>
<comment type="similarity">
    <text evidence="5">Belongs to the SAT4 family.</text>
</comment>
<evidence type="ECO:0000256" key="5">
    <source>
        <dbReference type="ARBA" id="ARBA00038359"/>
    </source>
</evidence>